<dbReference type="EMBL" id="CAJMWV010006809">
    <property type="protein sequence ID" value="CAE6524647.1"/>
    <property type="molecule type" value="Genomic_DNA"/>
</dbReference>
<evidence type="ECO:0000313" key="1">
    <source>
        <dbReference type="EMBL" id="CAE6524647.1"/>
    </source>
</evidence>
<dbReference type="PANTHER" id="PTHR43394">
    <property type="entry name" value="ATP-DEPENDENT PERMEASE MDL1, MITOCHONDRIAL"/>
    <property type="match status" value="1"/>
</dbReference>
<name>A0A8H3DFX8_9AGAM</name>
<evidence type="ECO:0008006" key="3">
    <source>
        <dbReference type="Google" id="ProtNLM"/>
    </source>
</evidence>
<dbReference type="Gene3D" id="3.40.50.300">
    <property type="entry name" value="P-loop containing nucleotide triphosphate hydrolases"/>
    <property type="match status" value="1"/>
</dbReference>
<dbReference type="InterPro" id="IPR027417">
    <property type="entry name" value="P-loop_NTPase"/>
</dbReference>
<sequence>MRSRALSRLFQLSAFGKFEKTSPWDLLSMRKTLPESRKPLVWEEHPNLFRPCPNKWKRIYLGRGGWGGKGGKRGGRAQDMEVSGGQQQRLALSRTFMRSNDENVRLWMFDEPSASLDPLAEFNLFERLRDMRGTNTMIFSTHRYGGLTRYADLILYLKDARVAEMGTHDELMGLNGDYAQLYNVQAQAFRQDT</sequence>
<accession>A0A8H3DFX8</accession>
<dbReference type="SUPFAM" id="SSF52540">
    <property type="entry name" value="P-loop containing nucleoside triphosphate hydrolases"/>
    <property type="match status" value="1"/>
</dbReference>
<organism evidence="1 2">
    <name type="scientific">Rhizoctonia solani</name>
    <dbReference type="NCBI Taxonomy" id="456999"/>
    <lineage>
        <taxon>Eukaryota</taxon>
        <taxon>Fungi</taxon>
        <taxon>Dikarya</taxon>
        <taxon>Basidiomycota</taxon>
        <taxon>Agaricomycotina</taxon>
        <taxon>Agaricomycetes</taxon>
        <taxon>Cantharellales</taxon>
        <taxon>Ceratobasidiaceae</taxon>
        <taxon>Rhizoctonia</taxon>
    </lineage>
</organism>
<comment type="caution">
    <text evidence="1">The sequence shown here is derived from an EMBL/GenBank/DDBJ whole genome shotgun (WGS) entry which is preliminary data.</text>
</comment>
<reference evidence="1" key="1">
    <citation type="submission" date="2021-01" db="EMBL/GenBank/DDBJ databases">
        <authorList>
            <person name="Kaushik A."/>
        </authorList>
    </citation>
    <scope>NUCLEOTIDE SEQUENCE</scope>
    <source>
        <strain evidence="1">AG3-1AP</strain>
    </source>
</reference>
<dbReference type="InterPro" id="IPR039421">
    <property type="entry name" value="Type_1_exporter"/>
</dbReference>
<protein>
    <recommendedName>
        <fullName evidence="3">ABC transporter domain-containing protein</fullName>
    </recommendedName>
</protein>
<dbReference type="PANTHER" id="PTHR43394:SF1">
    <property type="entry name" value="ATP-BINDING CASSETTE SUB-FAMILY B MEMBER 10, MITOCHONDRIAL"/>
    <property type="match status" value="1"/>
</dbReference>
<gene>
    <name evidence="1" type="ORF">RDB_LOCUS149577</name>
</gene>
<dbReference type="Proteomes" id="UP000663831">
    <property type="component" value="Unassembled WGS sequence"/>
</dbReference>
<dbReference type="AlphaFoldDB" id="A0A8H3DFX8"/>
<dbReference type="GO" id="GO:0015421">
    <property type="term" value="F:ABC-type oligopeptide transporter activity"/>
    <property type="evidence" value="ECO:0007669"/>
    <property type="project" value="TreeGrafter"/>
</dbReference>
<proteinExistence type="predicted"/>
<evidence type="ECO:0000313" key="2">
    <source>
        <dbReference type="Proteomes" id="UP000663831"/>
    </source>
</evidence>